<sequence>MFDTKMPLNINDTDMNLTSSEIHEHYGHTEMTFTLIRCEAWSCAASLSNKRTLQPFQSSDGTEQQERAFYALSLHLQDEYLRSCQPIATPMAKLLVMMAPLIIAKLRLVAFYPGYHGITRYNAALPPADKDSLFKSAIDLLEFERLLEDDCDLNGWRWFFANTHIQWHAMSFALSELCVRVVGDTEHAAWEVIDRVFPSISLQPSASEDHVWGPLQDLKQKALCYRFSSASAFTPSEFDNSMFEGLVSDWNL</sequence>
<organism evidence="6 7">
    <name type="scientific">Talaromyces islandicus</name>
    <name type="common">Penicillium islandicum</name>
    <dbReference type="NCBI Taxonomy" id="28573"/>
    <lineage>
        <taxon>Eukaryota</taxon>
        <taxon>Fungi</taxon>
        <taxon>Dikarya</taxon>
        <taxon>Ascomycota</taxon>
        <taxon>Pezizomycotina</taxon>
        <taxon>Eurotiomycetes</taxon>
        <taxon>Eurotiomycetidae</taxon>
        <taxon>Eurotiales</taxon>
        <taxon>Trichocomaceae</taxon>
        <taxon>Talaromyces</taxon>
        <taxon>Talaromyces sect. Islandici</taxon>
    </lineage>
</organism>
<dbReference type="CDD" id="cd12148">
    <property type="entry name" value="fungal_TF_MHR"/>
    <property type="match status" value="1"/>
</dbReference>
<name>A0A0U1M8E4_TALIS</name>
<dbReference type="OrthoDB" id="435881at2759"/>
<evidence type="ECO:0000256" key="3">
    <source>
        <dbReference type="ARBA" id="ARBA00023015"/>
    </source>
</evidence>
<keyword evidence="7" id="KW-1185">Reference proteome</keyword>
<evidence type="ECO:0000313" key="6">
    <source>
        <dbReference type="EMBL" id="CRG91839.1"/>
    </source>
</evidence>
<evidence type="ECO:0000256" key="2">
    <source>
        <dbReference type="ARBA" id="ARBA00022723"/>
    </source>
</evidence>
<gene>
    <name evidence="6" type="ORF">PISL3812_08893</name>
</gene>
<keyword evidence="2" id="KW-0479">Metal-binding</keyword>
<evidence type="ECO:0000313" key="7">
    <source>
        <dbReference type="Proteomes" id="UP000054383"/>
    </source>
</evidence>
<evidence type="ECO:0000256" key="4">
    <source>
        <dbReference type="ARBA" id="ARBA00023163"/>
    </source>
</evidence>
<keyword evidence="5" id="KW-0539">Nucleus</keyword>
<dbReference type="GO" id="GO:0005634">
    <property type="term" value="C:nucleus"/>
    <property type="evidence" value="ECO:0007669"/>
    <property type="project" value="UniProtKB-SubCell"/>
</dbReference>
<protein>
    <submittedName>
        <fullName evidence="6">Uncharacterized protein</fullName>
    </submittedName>
</protein>
<dbReference type="GO" id="GO:0046872">
    <property type="term" value="F:metal ion binding"/>
    <property type="evidence" value="ECO:0007669"/>
    <property type="project" value="UniProtKB-KW"/>
</dbReference>
<accession>A0A0U1M8E4</accession>
<reference evidence="6 7" key="1">
    <citation type="submission" date="2015-04" db="EMBL/GenBank/DDBJ databases">
        <authorList>
            <person name="Syromyatnikov M.Y."/>
            <person name="Popov V.N."/>
        </authorList>
    </citation>
    <scope>NUCLEOTIDE SEQUENCE [LARGE SCALE GENOMIC DNA]</scope>
    <source>
        <strain evidence="6">WF-38-12</strain>
    </source>
</reference>
<dbReference type="Proteomes" id="UP000054383">
    <property type="component" value="Unassembled WGS sequence"/>
</dbReference>
<comment type="subcellular location">
    <subcellularLocation>
        <location evidence="1">Nucleus</location>
    </subcellularLocation>
</comment>
<evidence type="ECO:0000256" key="1">
    <source>
        <dbReference type="ARBA" id="ARBA00004123"/>
    </source>
</evidence>
<dbReference type="PANTHER" id="PTHR31001">
    <property type="entry name" value="UNCHARACTERIZED TRANSCRIPTIONAL REGULATORY PROTEIN"/>
    <property type="match status" value="1"/>
</dbReference>
<dbReference type="AlphaFoldDB" id="A0A0U1M8E4"/>
<keyword evidence="3" id="KW-0805">Transcription regulation</keyword>
<dbReference type="InterPro" id="IPR050613">
    <property type="entry name" value="Sec_Metabolite_Reg"/>
</dbReference>
<dbReference type="EMBL" id="CVMT01000010">
    <property type="protein sequence ID" value="CRG91839.1"/>
    <property type="molecule type" value="Genomic_DNA"/>
</dbReference>
<proteinExistence type="predicted"/>
<keyword evidence="4" id="KW-0804">Transcription</keyword>
<dbReference type="PANTHER" id="PTHR31001:SF50">
    <property type="entry name" value="ZN(II)2CYS6 TRANSCRIPTION FACTOR (EUROFUNG)"/>
    <property type="match status" value="1"/>
</dbReference>
<dbReference type="STRING" id="28573.A0A0U1M8E4"/>
<evidence type="ECO:0000256" key="5">
    <source>
        <dbReference type="ARBA" id="ARBA00023242"/>
    </source>
</evidence>